<dbReference type="RefSeq" id="WP_117349030.1">
    <property type="nucleotide sequence ID" value="NZ_CP031742.1"/>
</dbReference>
<sequence>MAAAAPPDPHTRRHLTWDGCFNVRDLGGLGHHTPGAFVRADSVEKLTAEGWAAAHAHGVRTVLDLRNDDERGADAAPRPDGITTVRLPLDGIEDTAFWEPWFTDWRWGTPLHYRPFLDHFPERVAATAEALAAAAPGGVAFHCAAGRDRTGLVSLLLLSLAGATPEEIAADYALSEERMAPVFTAVGRAEEVAQLAAAYRSHATSPYAEMLKVARWFDAPAYLAAAGVPETAVAALRARATGQPRD</sequence>
<dbReference type="PROSITE" id="PS50056">
    <property type="entry name" value="TYR_PHOSPHATASE_2"/>
    <property type="match status" value="1"/>
</dbReference>
<proteinExistence type="predicted"/>
<evidence type="ECO:0000313" key="3">
    <source>
        <dbReference type="Proteomes" id="UP000259636"/>
    </source>
</evidence>
<dbReference type="InterPro" id="IPR000387">
    <property type="entry name" value="Tyr_Pase_dom"/>
</dbReference>
<evidence type="ECO:0000313" key="2">
    <source>
        <dbReference type="EMBL" id="AXQ54562.1"/>
    </source>
</evidence>
<dbReference type="AlphaFoldDB" id="A0A385D864"/>
<reference evidence="2 3" key="1">
    <citation type="submission" date="2018-08" db="EMBL/GenBank/DDBJ databases">
        <authorList>
            <person name="Ferrada E.E."/>
            <person name="Latorre B.A."/>
        </authorList>
    </citation>
    <scope>NUCLEOTIDE SEQUENCE [LARGE SCALE GENOMIC DNA]</scope>
    <source>
        <strain evidence="2 3">VK-A60T</strain>
    </source>
</reference>
<dbReference type="PROSITE" id="PS00383">
    <property type="entry name" value="TYR_PHOSPHATASE_1"/>
    <property type="match status" value="1"/>
</dbReference>
<dbReference type="InterPro" id="IPR026893">
    <property type="entry name" value="Tyr/Ser_Pase_IphP-type"/>
</dbReference>
<feature type="domain" description="Tyrosine specific protein phosphatases" evidence="1">
    <location>
        <begin position="118"/>
        <end position="158"/>
    </location>
</feature>
<dbReference type="EMBL" id="CP031742">
    <property type="protein sequence ID" value="AXQ54562.1"/>
    <property type="molecule type" value="Genomic_DNA"/>
</dbReference>
<accession>A0A385D864</accession>
<evidence type="ECO:0000259" key="1">
    <source>
        <dbReference type="PROSITE" id="PS50056"/>
    </source>
</evidence>
<gene>
    <name evidence="2" type="ORF">D0C37_08105</name>
</gene>
<dbReference type="Gene3D" id="3.90.190.10">
    <property type="entry name" value="Protein tyrosine phosphatase superfamily"/>
    <property type="match status" value="1"/>
</dbReference>
<dbReference type="SUPFAM" id="SSF52799">
    <property type="entry name" value="(Phosphotyrosine protein) phosphatases II"/>
    <property type="match status" value="1"/>
</dbReference>
<organism evidence="2 3">
    <name type="scientific">Streptomyces koyangensis</name>
    <dbReference type="NCBI Taxonomy" id="188770"/>
    <lineage>
        <taxon>Bacteria</taxon>
        <taxon>Bacillati</taxon>
        <taxon>Actinomycetota</taxon>
        <taxon>Actinomycetes</taxon>
        <taxon>Kitasatosporales</taxon>
        <taxon>Streptomycetaceae</taxon>
        <taxon>Streptomyces</taxon>
        <taxon>Streptomyces aurantiacus group</taxon>
    </lineage>
</organism>
<dbReference type="GO" id="GO:0004721">
    <property type="term" value="F:phosphoprotein phosphatase activity"/>
    <property type="evidence" value="ECO:0007669"/>
    <property type="project" value="InterPro"/>
</dbReference>
<dbReference type="Pfam" id="PF13350">
    <property type="entry name" value="Y_phosphatase3"/>
    <property type="match status" value="1"/>
</dbReference>
<dbReference type="KEGG" id="sky:D0C37_08105"/>
<dbReference type="InterPro" id="IPR029021">
    <property type="entry name" value="Prot-tyrosine_phosphatase-like"/>
</dbReference>
<protein>
    <submittedName>
        <fullName evidence="2">Tyrosine-protein phosphatase</fullName>
    </submittedName>
</protein>
<dbReference type="GeneID" id="300114155"/>
<name>A0A385D864_9ACTN</name>
<dbReference type="InterPro" id="IPR016130">
    <property type="entry name" value="Tyr_Pase_AS"/>
</dbReference>
<dbReference type="Proteomes" id="UP000259636">
    <property type="component" value="Chromosome"/>
</dbReference>